<evidence type="ECO:0000259" key="1">
    <source>
        <dbReference type="PROSITE" id="PS51462"/>
    </source>
</evidence>
<sequence>MKESVLFSRFGRVIERVVRYPNGAEHSFDIWTKNWRNENEFAIVLPFYTHSQSVMLVREYYPAPHRFHWGLPAGNVEKLRHGSALNAAKSELQEEAALCGGQWYELLQSSRGMAQDKYQMDWSHLYLCVNPEDQSDGSKAQHEDEELIERHMVPLQRLRELAIQGEFQANQTACVLLALEKIRELGLSE</sequence>
<dbReference type="SUPFAM" id="SSF55811">
    <property type="entry name" value="Nudix"/>
    <property type="match status" value="1"/>
</dbReference>
<dbReference type="Gene3D" id="3.90.79.10">
    <property type="entry name" value="Nucleoside Triphosphate Pyrophosphohydrolase"/>
    <property type="match status" value="1"/>
</dbReference>
<dbReference type="InterPro" id="IPR000086">
    <property type="entry name" value="NUDIX_hydrolase_dom"/>
</dbReference>
<dbReference type="AlphaFoldDB" id="A0A6T6P3X6"/>
<protein>
    <recommendedName>
        <fullName evidence="1">Nudix hydrolase domain-containing protein</fullName>
    </recommendedName>
</protein>
<proteinExistence type="predicted"/>
<dbReference type="EMBL" id="HBFP01013683">
    <property type="protein sequence ID" value="CAD8825493.1"/>
    <property type="molecule type" value="Transcribed_RNA"/>
</dbReference>
<feature type="domain" description="Nudix hydrolase" evidence="1">
    <location>
        <begin position="35"/>
        <end position="180"/>
    </location>
</feature>
<evidence type="ECO:0000313" key="3">
    <source>
        <dbReference type="EMBL" id="CAD8825494.1"/>
    </source>
</evidence>
<dbReference type="PROSITE" id="PS51462">
    <property type="entry name" value="NUDIX"/>
    <property type="match status" value="1"/>
</dbReference>
<accession>A0A6T6P3X6</accession>
<dbReference type="InterPro" id="IPR015797">
    <property type="entry name" value="NUDIX_hydrolase-like_dom_sf"/>
</dbReference>
<dbReference type="Pfam" id="PF00293">
    <property type="entry name" value="NUDIX"/>
    <property type="match status" value="1"/>
</dbReference>
<reference evidence="3" key="1">
    <citation type="submission" date="2021-01" db="EMBL/GenBank/DDBJ databases">
        <authorList>
            <person name="Corre E."/>
            <person name="Pelletier E."/>
            <person name="Niang G."/>
            <person name="Scheremetjew M."/>
            <person name="Finn R."/>
            <person name="Kale V."/>
            <person name="Holt S."/>
            <person name="Cochrane G."/>
            <person name="Meng A."/>
            <person name="Brown T."/>
            <person name="Cohen L."/>
        </authorList>
    </citation>
    <scope>NUCLEOTIDE SEQUENCE</scope>
    <source>
        <strain evidence="3">CCMP3278</strain>
    </source>
</reference>
<organism evidence="3">
    <name type="scientific">Timspurckia oligopyrenoides</name>
    <dbReference type="NCBI Taxonomy" id="708627"/>
    <lineage>
        <taxon>Eukaryota</taxon>
        <taxon>Rhodophyta</taxon>
        <taxon>Bangiophyceae</taxon>
        <taxon>Porphyridiales</taxon>
        <taxon>Porphyridiaceae</taxon>
        <taxon>Timspurckia</taxon>
    </lineage>
</organism>
<gene>
    <name evidence="2" type="ORF">TOLI1172_LOCUS9893</name>
    <name evidence="3" type="ORF">TOLI1172_LOCUS9894</name>
</gene>
<dbReference type="EMBL" id="HBFP01013684">
    <property type="protein sequence ID" value="CAD8825494.1"/>
    <property type="molecule type" value="Transcribed_RNA"/>
</dbReference>
<name>A0A6T6P3X6_9RHOD</name>
<evidence type="ECO:0000313" key="2">
    <source>
        <dbReference type="EMBL" id="CAD8825493.1"/>
    </source>
</evidence>